<proteinExistence type="predicted"/>
<evidence type="ECO:0000256" key="1">
    <source>
        <dbReference type="SAM" id="SignalP"/>
    </source>
</evidence>
<dbReference type="GO" id="GO:0046592">
    <property type="term" value="F:polyamine oxidase activity"/>
    <property type="evidence" value="ECO:0007669"/>
    <property type="project" value="TreeGrafter"/>
</dbReference>
<dbReference type="Gene3D" id="1.10.405.20">
    <property type="match status" value="1"/>
</dbReference>
<sequence length="519" mass="57979">MMALLDRIFILSVAVVLFALVPVATAQERNGGINMGRNDRIVIVGGGPAGVHYATLLVKKGFTNITILEQSHEVGGKSKTVLDPQGGYPHELGTCYATALYQPVFDLLKEYDPTNTLIPFIPTVKGHTWVNRDSNQSVVDYNRYALQLAVQAVGPSPLPKLMATVDAAFASYISLHTSILGVYDYGLPPRPSNWTRLNMTGFEFLKHNKLLVLEGFFRFVFQQQGYGSLDESPAFYMLWWVHPDMIRQKQAADSKGQPWVYVLSKGYQFLWKAMVDKYPSQIDVRVNTKVIQITRTNPIVITVQTNNVVPGIIWADHLVMATDLGYMVTLPSDLNLREFRFSKNLASSAFVVTLFQSDASPIESVSQWWPSRGVGAAEGQLQLTRNSRLALFNPLPAHRFPSDPVATNWGVNATGRQSRVAYQFFNRQVRTSDSAASKKQLLADLADAAFDNATIHTQVVHSYFPRCNLTQLQQGVPWAVWENQGRIKTTWIGSSVSFESVLDVVVYNNNLINRVNMTN</sequence>
<dbReference type="SUPFAM" id="SSF51905">
    <property type="entry name" value="FAD/NAD(P)-binding domain"/>
    <property type="match status" value="1"/>
</dbReference>
<dbReference type="PANTHER" id="PTHR10742">
    <property type="entry name" value="FLAVIN MONOAMINE OXIDASE"/>
    <property type="match status" value="1"/>
</dbReference>
<dbReference type="Gene3D" id="3.30.70.1990">
    <property type="match status" value="1"/>
</dbReference>
<protein>
    <recommendedName>
        <fullName evidence="2">Amine oxidase domain-containing protein</fullName>
    </recommendedName>
</protein>
<feature type="chain" id="PRO_5017364159" description="Amine oxidase domain-containing protein" evidence="1">
    <location>
        <begin position="27"/>
        <end position="519"/>
    </location>
</feature>
<dbReference type="VEuPathDB" id="FungiDB:H257_02346"/>
<feature type="domain" description="Amine oxidase" evidence="2">
    <location>
        <begin position="49"/>
        <end position="332"/>
    </location>
</feature>
<dbReference type="InterPro" id="IPR002937">
    <property type="entry name" value="Amino_oxidase"/>
</dbReference>
<dbReference type="Gene3D" id="3.50.50.60">
    <property type="entry name" value="FAD/NAD(P)-binding domain"/>
    <property type="match status" value="1"/>
</dbReference>
<dbReference type="InterPro" id="IPR036188">
    <property type="entry name" value="FAD/NAD-bd_sf"/>
</dbReference>
<dbReference type="PANTHER" id="PTHR10742:SF416">
    <property type="entry name" value="SPERMINE OXIDASE"/>
    <property type="match status" value="1"/>
</dbReference>
<organism evidence="3 4">
    <name type="scientific">Aphanomyces astaci</name>
    <name type="common">Crayfish plague agent</name>
    <dbReference type="NCBI Taxonomy" id="112090"/>
    <lineage>
        <taxon>Eukaryota</taxon>
        <taxon>Sar</taxon>
        <taxon>Stramenopiles</taxon>
        <taxon>Oomycota</taxon>
        <taxon>Saprolegniomycetes</taxon>
        <taxon>Saprolegniales</taxon>
        <taxon>Verrucalvaceae</taxon>
        <taxon>Aphanomyces</taxon>
    </lineage>
</organism>
<dbReference type="EMBL" id="QUSZ01003681">
    <property type="protein sequence ID" value="RHY17540.1"/>
    <property type="molecule type" value="Genomic_DNA"/>
</dbReference>
<evidence type="ECO:0000313" key="4">
    <source>
        <dbReference type="Proteomes" id="UP000265427"/>
    </source>
</evidence>
<gene>
    <name evidence="3" type="ORF">DYB36_010774</name>
</gene>
<dbReference type="AlphaFoldDB" id="A0A397BES1"/>
<dbReference type="Pfam" id="PF01593">
    <property type="entry name" value="Amino_oxidase"/>
    <property type="match status" value="1"/>
</dbReference>
<name>A0A397BES1_APHAT</name>
<comment type="caution">
    <text evidence="3">The sequence shown here is derived from an EMBL/GenBank/DDBJ whole genome shotgun (WGS) entry which is preliminary data.</text>
</comment>
<dbReference type="InterPro" id="IPR050281">
    <property type="entry name" value="Flavin_monoamine_oxidase"/>
</dbReference>
<keyword evidence="1" id="KW-0732">Signal</keyword>
<evidence type="ECO:0000313" key="3">
    <source>
        <dbReference type="EMBL" id="RHY17540.1"/>
    </source>
</evidence>
<accession>A0A397BES1</accession>
<reference evidence="3 4" key="1">
    <citation type="submission" date="2018-08" db="EMBL/GenBank/DDBJ databases">
        <title>Aphanomyces genome sequencing and annotation.</title>
        <authorList>
            <person name="Minardi D."/>
            <person name="Oidtmann B."/>
            <person name="Van Der Giezen M."/>
            <person name="Studholme D.J."/>
        </authorList>
    </citation>
    <scope>NUCLEOTIDE SEQUENCE [LARGE SCALE GENOMIC DNA]</scope>
    <source>
        <strain evidence="3 4">Kv</strain>
    </source>
</reference>
<dbReference type="Proteomes" id="UP000265427">
    <property type="component" value="Unassembled WGS sequence"/>
</dbReference>
<dbReference type="PRINTS" id="PR00419">
    <property type="entry name" value="ADXRDTASE"/>
</dbReference>
<evidence type="ECO:0000259" key="2">
    <source>
        <dbReference type="Pfam" id="PF01593"/>
    </source>
</evidence>
<feature type="signal peptide" evidence="1">
    <location>
        <begin position="1"/>
        <end position="26"/>
    </location>
</feature>